<evidence type="ECO:0008006" key="3">
    <source>
        <dbReference type="Google" id="ProtNLM"/>
    </source>
</evidence>
<protein>
    <recommendedName>
        <fullName evidence="3">Haem-binding uptake Tiki superfamily ChaN domain-containing protein</fullName>
    </recommendedName>
</protein>
<keyword evidence="2" id="KW-1185">Reference proteome</keyword>
<sequence>MFKMSTKTSLALLLFSLVFYIGFAQKKSEIYIVGNIHDSVPNYNPQILFEIIDRIKPDIILHEVDSEGMKAYETSSEKLKGNEIIASNRYVAKYPKTLRFPFDFEGRNQYRKEKGMVPTDNLAVQLIDSLFKTHMLTREEASIYESFQRITSDLISIASLSPENFNNTRTGTTS</sequence>
<comment type="caution">
    <text evidence="1">The sequence shown here is derived from an EMBL/GenBank/DDBJ whole genome shotgun (WGS) entry which is preliminary data.</text>
</comment>
<dbReference type="EMBL" id="BNAF01000003">
    <property type="protein sequence ID" value="GHE28891.1"/>
    <property type="molecule type" value="Genomic_DNA"/>
</dbReference>
<dbReference type="Proteomes" id="UP000620550">
    <property type="component" value="Unassembled WGS sequence"/>
</dbReference>
<accession>A0ABQ3HRS9</accession>
<proteinExistence type="predicted"/>
<gene>
    <name evidence="1" type="ORF">GCM10017764_09340</name>
</gene>
<reference evidence="2" key="1">
    <citation type="journal article" date="2019" name="Int. J. Syst. Evol. Microbiol.">
        <title>The Global Catalogue of Microorganisms (GCM) 10K type strain sequencing project: providing services to taxonomists for standard genome sequencing and annotation.</title>
        <authorList>
            <consortium name="The Broad Institute Genomics Platform"/>
            <consortium name="The Broad Institute Genome Sequencing Center for Infectious Disease"/>
            <person name="Wu L."/>
            <person name="Ma J."/>
        </authorList>
    </citation>
    <scope>NUCLEOTIDE SEQUENCE [LARGE SCALE GENOMIC DNA]</scope>
    <source>
        <strain evidence="2">CGMCC 1.12966</strain>
    </source>
</reference>
<name>A0ABQ3HRS9_9SPHI</name>
<organism evidence="1 2">
    <name type="scientific">Sphingobacterium griseoflavum</name>
    <dbReference type="NCBI Taxonomy" id="1474952"/>
    <lineage>
        <taxon>Bacteria</taxon>
        <taxon>Pseudomonadati</taxon>
        <taxon>Bacteroidota</taxon>
        <taxon>Sphingobacteriia</taxon>
        <taxon>Sphingobacteriales</taxon>
        <taxon>Sphingobacteriaceae</taxon>
        <taxon>Sphingobacterium</taxon>
    </lineage>
</organism>
<evidence type="ECO:0000313" key="1">
    <source>
        <dbReference type="EMBL" id="GHE28891.1"/>
    </source>
</evidence>
<evidence type="ECO:0000313" key="2">
    <source>
        <dbReference type="Proteomes" id="UP000620550"/>
    </source>
</evidence>